<reference evidence="1" key="1">
    <citation type="submission" date="2014-09" db="EMBL/GenBank/DDBJ databases">
        <authorList>
            <person name="Magalhaes I.L.F."/>
            <person name="Oliveira U."/>
            <person name="Santos F.R."/>
            <person name="Vidigal T.H.D.A."/>
            <person name="Brescovit A.D."/>
            <person name="Santos A.J."/>
        </authorList>
    </citation>
    <scope>NUCLEOTIDE SEQUENCE</scope>
    <source>
        <tissue evidence="1">Shoot tissue taken approximately 20 cm above the soil surface</tissue>
    </source>
</reference>
<name>A0A0A9HKH1_ARUDO</name>
<reference evidence="1" key="2">
    <citation type="journal article" date="2015" name="Data Brief">
        <title>Shoot transcriptome of the giant reed, Arundo donax.</title>
        <authorList>
            <person name="Barrero R.A."/>
            <person name="Guerrero F.D."/>
            <person name="Moolhuijzen P."/>
            <person name="Goolsby J.A."/>
            <person name="Tidwell J."/>
            <person name="Bellgard S.E."/>
            <person name="Bellgard M.I."/>
        </authorList>
    </citation>
    <scope>NUCLEOTIDE SEQUENCE</scope>
    <source>
        <tissue evidence="1">Shoot tissue taken approximately 20 cm above the soil surface</tissue>
    </source>
</reference>
<dbReference type="EMBL" id="GBRH01160659">
    <property type="protein sequence ID" value="JAE37237.1"/>
    <property type="molecule type" value="Transcribed_RNA"/>
</dbReference>
<sequence length="83" mass="9840">MIQHCSFKPYNFNFTVHFRSTTRHKCLSLLANHHLFKWLEHLVLVMLFRALHLMAFCLSANGQSQWRHFSKHAGPVHLEKLAQ</sequence>
<accession>A0A0A9HKH1</accession>
<evidence type="ECO:0000313" key="1">
    <source>
        <dbReference type="EMBL" id="JAE37237.1"/>
    </source>
</evidence>
<dbReference type="AlphaFoldDB" id="A0A0A9HKH1"/>
<organism evidence="1">
    <name type="scientific">Arundo donax</name>
    <name type="common">Giant reed</name>
    <name type="synonym">Donax arundinaceus</name>
    <dbReference type="NCBI Taxonomy" id="35708"/>
    <lineage>
        <taxon>Eukaryota</taxon>
        <taxon>Viridiplantae</taxon>
        <taxon>Streptophyta</taxon>
        <taxon>Embryophyta</taxon>
        <taxon>Tracheophyta</taxon>
        <taxon>Spermatophyta</taxon>
        <taxon>Magnoliopsida</taxon>
        <taxon>Liliopsida</taxon>
        <taxon>Poales</taxon>
        <taxon>Poaceae</taxon>
        <taxon>PACMAD clade</taxon>
        <taxon>Arundinoideae</taxon>
        <taxon>Arundineae</taxon>
        <taxon>Arundo</taxon>
    </lineage>
</organism>
<protein>
    <submittedName>
        <fullName evidence="1">Uncharacterized protein</fullName>
    </submittedName>
</protein>
<proteinExistence type="predicted"/>